<accession>A0ABY2SG83</accession>
<comment type="catalytic activity">
    <reaction evidence="11">
        <text>3-dehydro-4-O-phospho-L-erythronate + H(+) = dihydroxyacetone phosphate + CO2</text>
        <dbReference type="Rhea" id="RHEA:52404"/>
        <dbReference type="ChEBI" id="CHEBI:15378"/>
        <dbReference type="ChEBI" id="CHEBI:16526"/>
        <dbReference type="ChEBI" id="CHEBI:57642"/>
        <dbReference type="ChEBI" id="CHEBI:136592"/>
        <dbReference type="EC" id="4.1.1.104"/>
    </reaction>
</comment>
<comment type="similarity">
    <text evidence="2">Belongs to the aldolase class II family. AraD/FucA subfamily.</text>
</comment>
<dbReference type="Pfam" id="PF00596">
    <property type="entry name" value="Aldolase_II"/>
    <property type="match status" value="1"/>
</dbReference>
<name>A0ABY2SG83_9HYPH</name>
<keyword evidence="4" id="KW-0862">Zinc</keyword>
<evidence type="ECO:0000256" key="8">
    <source>
        <dbReference type="ARBA" id="ARBA00044772"/>
    </source>
</evidence>
<evidence type="ECO:0000256" key="1">
    <source>
        <dbReference type="ARBA" id="ARBA00001947"/>
    </source>
</evidence>
<protein>
    <recommendedName>
        <fullName evidence="9">3-oxo-tetronate 4-phosphate decarboxylase</fullName>
        <ecNumber evidence="8">4.1.1.104</ecNumber>
    </recommendedName>
</protein>
<keyword evidence="5" id="KW-0456">Lyase</keyword>
<dbReference type="InterPro" id="IPR050013">
    <property type="entry name" value="OtnC"/>
</dbReference>
<dbReference type="SUPFAM" id="SSF53639">
    <property type="entry name" value="AraD/HMP-PK domain-like"/>
    <property type="match status" value="1"/>
</dbReference>
<sequence>MNKENKIREEICFTGESLFRRGYTAGSSGNISARLDDGWLITPTDACLGSLEPDNIAKVNSRGEWINGGKPSKTLMLHQGVYQNNAQVGCVLHTHSTYLVLLTLSGVWSKEAILPPITPYQVMKVGKIPLIKYHRPGAREVAEIVASLTGAAKGVMLERLGPVTWGKNVAHAAFILEELEETAKLWLTSGKNIPPLSAENIRELCEVFGCVW</sequence>
<dbReference type="EC" id="4.1.1.104" evidence="8"/>
<dbReference type="Gene3D" id="3.40.225.10">
    <property type="entry name" value="Class II aldolase/adducin N-terminal domain"/>
    <property type="match status" value="1"/>
</dbReference>
<evidence type="ECO:0000313" key="13">
    <source>
        <dbReference type="EMBL" id="TKI04098.1"/>
    </source>
</evidence>
<evidence type="ECO:0000256" key="4">
    <source>
        <dbReference type="ARBA" id="ARBA00022833"/>
    </source>
</evidence>
<evidence type="ECO:0000256" key="11">
    <source>
        <dbReference type="ARBA" id="ARBA00048603"/>
    </source>
</evidence>
<evidence type="ECO:0000256" key="6">
    <source>
        <dbReference type="ARBA" id="ARBA00023277"/>
    </source>
</evidence>
<dbReference type="NCBIfam" id="NF043034">
    <property type="entry name" value="OxoTetrPhDc"/>
    <property type="match status" value="1"/>
</dbReference>
<reference evidence="13 14" key="1">
    <citation type="submission" date="2019-04" db="EMBL/GenBank/DDBJ databases">
        <authorList>
            <person name="Li M."/>
            <person name="Gao C."/>
        </authorList>
    </citation>
    <scope>NUCLEOTIDE SEQUENCE [LARGE SCALE GENOMIC DNA]</scope>
    <source>
        <strain evidence="13 14">BGMRC 2031</strain>
    </source>
</reference>
<dbReference type="InterPro" id="IPR050197">
    <property type="entry name" value="Aldolase_class_II_sugar_metab"/>
</dbReference>
<evidence type="ECO:0000256" key="10">
    <source>
        <dbReference type="ARBA" id="ARBA00047520"/>
    </source>
</evidence>
<keyword evidence="14" id="KW-1185">Reference proteome</keyword>
<dbReference type="RefSeq" id="WP_136991836.1">
    <property type="nucleotide sequence ID" value="NZ_SZPQ01000033.1"/>
</dbReference>
<gene>
    <name evidence="13" type="ORF">FCN80_19235</name>
</gene>
<dbReference type="InterPro" id="IPR001303">
    <property type="entry name" value="Aldolase_II/adducin_N"/>
</dbReference>
<evidence type="ECO:0000256" key="7">
    <source>
        <dbReference type="ARBA" id="ARBA00044745"/>
    </source>
</evidence>
<dbReference type="PANTHER" id="PTHR22789">
    <property type="entry name" value="FUCULOSE PHOSPHATE ALDOLASE"/>
    <property type="match status" value="1"/>
</dbReference>
<evidence type="ECO:0000256" key="2">
    <source>
        <dbReference type="ARBA" id="ARBA00010037"/>
    </source>
</evidence>
<comment type="cofactor">
    <cofactor evidence="1">
        <name>Zn(2+)</name>
        <dbReference type="ChEBI" id="CHEBI:29105"/>
    </cofactor>
</comment>
<comment type="catalytic activity">
    <reaction evidence="10">
        <text>3-dehydro-4-O-phospho-D-erythronate + H(+) = dihydroxyacetone phosphate + CO2</text>
        <dbReference type="Rhea" id="RHEA:52416"/>
        <dbReference type="ChEBI" id="CHEBI:15378"/>
        <dbReference type="ChEBI" id="CHEBI:16526"/>
        <dbReference type="ChEBI" id="CHEBI:57642"/>
        <dbReference type="ChEBI" id="CHEBI:136593"/>
        <dbReference type="EC" id="4.1.1.104"/>
    </reaction>
</comment>
<dbReference type="Proteomes" id="UP000305202">
    <property type="component" value="Unassembled WGS sequence"/>
</dbReference>
<evidence type="ECO:0000256" key="9">
    <source>
        <dbReference type="ARBA" id="ARBA00044803"/>
    </source>
</evidence>
<keyword evidence="3" id="KW-0479">Metal-binding</keyword>
<dbReference type="SMART" id="SM01007">
    <property type="entry name" value="Aldolase_II"/>
    <property type="match status" value="1"/>
</dbReference>
<dbReference type="EMBL" id="SZPQ01000033">
    <property type="protein sequence ID" value="TKI04098.1"/>
    <property type="molecule type" value="Genomic_DNA"/>
</dbReference>
<evidence type="ECO:0000256" key="5">
    <source>
        <dbReference type="ARBA" id="ARBA00023239"/>
    </source>
</evidence>
<dbReference type="InterPro" id="IPR036409">
    <property type="entry name" value="Aldolase_II/adducin_N_sf"/>
</dbReference>
<dbReference type="PANTHER" id="PTHR22789:SF0">
    <property type="entry name" value="3-OXO-TETRONATE 4-PHOSPHATE DECARBOXYLASE-RELATED"/>
    <property type="match status" value="1"/>
</dbReference>
<comment type="caution">
    <text evidence="13">The sequence shown here is derived from an EMBL/GenBank/DDBJ whole genome shotgun (WGS) entry which is preliminary data.</text>
</comment>
<evidence type="ECO:0000259" key="12">
    <source>
        <dbReference type="SMART" id="SM01007"/>
    </source>
</evidence>
<comment type="function">
    <text evidence="7">Catalyzes the decarboxylation of 3-oxo-tetronate 4-phosphate to dihydroxyacetone phosphate (DHAP) and CO(2).</text>
</comment>
<evidence type="ECO:0000256" key="3">
    <source>
        <dbReference type="ARBA" id="ARBA00022723"/>
    </source>
</evidence>
<feature type="domain" description="Class II aldolase/adducin N-terminal" evidence="12">
    <location>
        <begin position="9"/>
        <end position="187"/>
    </location>
</feature>
<dbReference type="NCBIfam" id="NF006000">
    <property type="entry name" value="PRK08130.1"/>
    <property type="match status" value="1"/>
</dbReference>
<organism evidence="13 14">
    <name type="scientific">Martelella alba</name>
    <dbReference type="NCBI Taxonomy" id="2590451"/>
    <lineage>
        <taxon>Bacteria</taxon>
        <taxon>Pseudomonadati</taxon>
        <taxon>Pseudomonadota</taxon>
        <taxon>Alphaproteobacteria</taxon>
        <taxon>Hyphomicrobiales</taxon>
        <taxon>Aurantimonadaceae</taxon>
        <taxon>Martelella</taxon>
    </lineage>
</organism>
<evidence type="ECO:0000313" key="14">
    <source>
        <dbReference type="Proteomes" id="UP000305202"/>
    </source>
</evidence>
<proteinExistence type="inferred from homology"/>
<keyword evidence="6" id="KW-0119">Carbohydrate metabolism</keyword>